<dbReference type="GO" id="GO:0046872">
    <property type="term" value="F:metal ion binding"/>
    <property type="evidence" value="ECO:0007669"/>
    <property type="project" value="InterPro"/>
</dbReference>
<evidence type="ECO:0000259" key="1">
    <source>
        <dbReference type="PROSITE" id="PS51332"/>
    </source>
</evidence>
<dbReference type="PROSITE" id="PS51332">
    <property type="entry name" value="B12_BINDING"/>
    <property type="match status" value="1"/>
</dbReference>
<dbReference type="OrthoDB" id="5498228at2"/>
<dbReference type="InterPro" id="IPR006158">
    <property type="entry name" value="Cobalamin-bd"/>
</dbReference>
<gene>
    <name evidence="2" type="ORF">SAMN04487779_1003165</name>
</gene>
<accession>A0A1G6QSH4</accession>
<name>A0A1G6QSH4_9PROT</name>
<dbReference type="InterPro" id="IPR036724">
    <property type="entry name" value="Cobalamin-bd_sf"/>
</dbReference>
<dbReference type="AlphaFoldDB" id="A0A1G6QSH4"/>
<dbReference type="SUPFAM" id="SSF52242">
    <property type="entry name" value="Cobalamin (vitamin B12)-binding domain"/>
    <property type="match status" value="1"/>
</dbReference>
<reference evidence="2 3" key="1">
    <citation type="submission" date="2016-10" db="EMBL/GenBank/DDBJ databases">
        <authorList>
            <person name="de Groot N.N."/>
        </authorList>
    </citation>
    <scope>NUCLEOTIDE SEQUENCE [LARGE SCALE GENOMIC DNA]</scope>
    <source>
        <strain evidence="2 3">CPCC 100156</strain>
    </source>
</reference>
<protein>
    <submittedName>
        <fullName evidence="2">Methanogenic corrinoid protein MtbC1</fullName>
    </submittedName>
</protein>
<sequence length="315" mass="33744">MEDPKAGWVRAGGAAAWASQDVCAWSFGPHPQAGAIATRLHPGFSLAALPRQRRRAPPGAAEQMRSLLARTVTSKVVPRLQHSLADDQPEVEPGPEDVAALVALAMTSDLPTTMTFIQAIRARGVALEDLYLQLLAPAARRIGELWEEDLCTFVDVTEALGRLQRLLQELSPAYIPPAGQYDPRRRAALVAAPGEQHSFGLALVTEFFLQAGWEVWAQPVADEAELLAQLQGHWFAVLGLSVARNEAVTALPGLIAAARRASRNPAMAVMVGGRVFLDNPALAQEIGADATASDGRQAALQAETLLALQSRPRPE</sequence>
<dbReference type="Gene3D" id="3.40.50.280">
    <property type="entry name" value="Cobalamin-binding domain"/>
    <property type="match status" value="1"/>
</dbReference>
<keyword evidence="3" id="KW-1185">Reference proteome</keyword>
<evidence type="ECO:0000313" key="3">
    <source>
        <dbReference type="Proteomes" id="UP000198925"/>
    </source>
</evidence>
<dbReference type="EMBL" id="FMZX01000003">
    <property type="protein sequence ID" value="SDC95312.1"/>
    <property type="molecule type" value="Genomic_DNA"/>
</dbReference>
<feature type="domain" description="B12-binding" evidence="1">
    <location>
        <begin position="184"/>
        <end position="315"/>
    </location>
</feature>
<evidence type="ECO:0000313" key="2">
    <source>
        <dbReference type="EMBL" id="SDC95312.1"/>
    </source>
</evidence>
<proteinExistence type="predicted"/>
<dbReference type="RefSeq" id="WP_090564284.1">
    <property type="nucleotide sequence ID" value="NZ_FMXZ01000006.1"/>
</dbReference>
<dbReference type="Pfam" id="PF02310">
    <property type="entry name" value="B12-binding"/>
    <property type="match status" value="1"/>
</dbReference>
<dbReference type="STRING" id="938405.SAMN02927895_02638"/>
<organism evidence="2 3">
    <name type="scientific">Belnapia rosea</name>
    <dbReference type="NCBI Taxonomy" id="938405"/>
    <lineage>
        <taxon>Bacteria</taxon>
        <taxon>Pseudomonadati</taxon>
        <taxon>Pseudomonadota</taxon>
        <taxon>Alphaproteobacteria</taxon>
        <taxon>Acetobacterales</taxon>
        <taxon>Roseomonadaceae</taxon>
        <taxon>Belnapia</taxon>
    </lineage>
</organism>
<dbReference type="Proteomes" id="UP000198925">
    <property type="component" value="Unassembled WGS sequence"/>
</dbReference>
<dbReference type="GO" id="GO:0031419">
    <property type="term" value="F:cobalamin binding"/>
    <property type="evidence" value="ECO:0007669"/>
    <property type="project" value="InterPro"/>
</dbReference>